<dbReference type="InterPro" id="IPR017459">
    <property type="entry name" value="Glycosyl_Trfase_fam3_N_dom"/>
</dbReference>
<keyword evidence="10" id="KW-0460">Magnesium</keyword>
<dbReference type="FunFam" id="3.40.50.880:FF:000003">
    <property type="entry name" value="Anthranilate synthase component II"/>
    <property type="match status" value="1"/>
</dbReference>
<keyword evidence="3 10" id="KW-0328">Glycosyltransferase</keyword>
<keyword evidence="10" id="KW-0479">Metal-binding</keyword>
<organism evidence="14 15">
    <name type="scientific">Treponema porcinum</name>
    <dbReference type="NCBI Taxonomy" id="261392"/>
    <lineage>
        <taxon>Bacteria</taxon>
        <taxon>Pseudomonadati</taxon>
        <taxon>Spirochaetota</taxon>
        <taxon>Spirochaetia</taxon>
        <taxon>Spirochaetales</taxon>
        <taxon>Treponemataceae</taxon>
        <taxon>Treponema</taxon>
    </lineage>
</organism>
<dbReference type="SUPFAM" id="SSF47648">
    <property type="entry name" value="Nucleoside phosphorylase/phosphoribosyltransferase N-terminal domain"/>
    <property type="match status" value="1"/>
</dbReference>
<dbReference type="InterPro" id="IPR035902">
    <property type="entry name" value="Nuc_phospho_transferase"/>
</dbReference>
<dbReference type="Proteomes" id="UP000190423">
    <property type="component" value="Unassembled WGS sequence"/>
</dbReference>
<dbReference type="CDD" id="cd01743">
    <property type="entry name" value="GATase1_Anthranilate_Synthase"/>
    <property type="match status" value="1"/>
</dbReference>
<feature type="domain" description="Glutamine amidotransferase" evidence="11">
    <location>
        <begin position="3"/>
        <end position="186"/>
    </location>
</feature>
<evidence type="ECO:0000256" key="6">
    <source>
        <dbReference type="ARBA" id="ARBA00022962"/>
    </source>
</evidence>
<dbReference type="OrthoDB" id="9806430at2"/>
<dbReference type="GO" id="GO:0005829">
    <property type="term" value="C:cytosol"/>
    <property type="evidence" value="ECO:0007669"/>
    <property type="project" value="TreeGrafter"/>
</dbReference>
<evidence type="ECO:0000256" key="1">
    <source>
        <dbReference type="ARBA" id="ARBA00004907"/>
    </source>
</evidence>
<evidence type="ECO:0000256" key="3">
    <source>
        <dbReference type="ARBA" id="ARBA00022676"/>
    </source>
</evidence>
<keyword evidence="15" id="KW-1185">Reference proteome</keyword>
<dbReference type="PANTHER" id="PTHR43285">
    <property type="entry name" value="ANTHRANILATE PHOSPHORIBOSYLTRANSFERASE"/>
    <property type="match status" value="1"/>
</dbReference>
<feature type="binding site" evidence="10">
    <location>
        <position position="359"/>
    </location>
    <ligand>
        <name>anthranilate</name>
        <dbReference type="ChEBI" id="CHEBI:16567"/>
        <label>2</label>
    </ligand>
</feature>
<comment type="similarity">
    <text evidence="9">In the C-terminal section; belongs to the anthranilate phosphoribosyltransferase family.</text>
</comment>
<proteinExistence type="inferred from homology"/>
<dbReference type="InterPro" id="IPR036320">
    <property type="entry name" value="Glycosyl_Trfase_fam3_N_dom_sf"/>
</dbReference>
<dbReference type="NCBIfam" id="TIGR01245">
    <property type="entry name" value="trpD"/>
    <property type="match status" value="1"/>
</dbReference>
<dbReference type="Pfam" id="PF02885">
    <property type="entry name" value="Glycos_trans_3N"/>
    <property type="match status" value="1"/>
</dbReference>
<dbReference type="InterPro" id="IPR006221">
    <property type="entry name" value="TrpG/PapA_dom"/>
</dbReference>
<gene>
    <name evidence="10" type="primary">trpD</name>
    <name evidence="14" type="ORF">SAMN02745149_00226</name>
</gene>
<evidence type="ECO:0000259" key="12">
    <source>
        <dbReference type="Pfam" id="PF00591"/>
    </source>
</evidence>
<feature type="binding site" evidence="10">
    <location>
        <position position="418"/>
    </location>
    <ligand>
        <name>Mg(2+)</name>
        <dbReference type="ChEBI" id="CHEBI:18420"/>
        <label>2</label>
    </ligand>
</feature>
<comment type="caution">
    <text evidence="10">Lacks conserved residue(s) required for the propagation of feature annotation.</text>
</comment>
<dbReference type="SUPFAM" id="SSF52418">
    <property type="entry name" value="Nucleoside phosphorylase/phosphoribosyltransferase catalytic domain"/>
    <property type="match status" value="1"/>
</dbReference>
<dbReference type="NCBIfam" id="NF011201">
    <property type="entry name" value="PRK14607.1"/>
    <property type="match status" value="1"/>
</dbReference>
<dbReference type="PROSITE" id="PS51273">
    <property type="entry name" value="GATASE_TYPE_1"/>
    <property type="match status" value="1"/>
</dbReference>
<evidence type="ECO:0000256" key="10">
    <source>
        <dbReference type="HAMAP-Rule" id="MF_00211"/>
    </source>
</evidence>
<dbReference type="PANTHER" id="PTHR43285:SF2">
    <property type="entry name" value="ANTHRANILATE PHOSPHORIBOSYLTRANSFERASE"/>
    <property type="match status" value="1"/>
</dbReference>
<evidence type="ECO:0000256" key="8">
    <source>
        <dbReference type="ARBA" id="ARBA00052328"/>
    </source>
</evidence>
<comment type="catalytic activity">
    <reaction evidence="8 10">
        <text>N-(5-phospho-beta-D-ribosyl)anthranilate + diphosphate = 5-phospho-alpha-D-ribose 1-diphosphate + anthranilate</text>
        <dbReference type="Rhea" id="RHEA:11768"/>
        <dbReference type="ChEBI" id="CHEBI:16567"/>
        <dbReference type="ChEBI" id="CHEBI:18277"/>
        <dbReference type="ChEBI" id="CHEBI:33019"/>
        <dbReference type="ChEBI" id="CHEBI:58017"/>
        <dbReference type="EC" id="2.4.2.18"/>
    </reaction>
</comment>
<evidence type="ECO:0000256" key="5">
    <source>
        <dbReference type="ARBA" id="ARBA00022822"/>
    </source>
</evidence>
<dbReference type="Gene3D" id="1.20.970.10">
    <property type="entry name" value="Transferase, Pyrimidine Nucleoside Phosphorylase, Chain C"/>
    <property type="match status" value="1"/>
</dbReference>
<dbReference type="InterPro" id="IPR017926">
    <property type="entry name" value="GATASE"/>
</dbReference>
<name>A0A1T4JHS5_TREPO</name>
<dbReference type="FunFam" id="3.40.1030.10:FF:000002">
    <property type="entry name" value="Anthranilate phosphoribosyltransferase"/>
    <property type="match status" value="1"/>
</dbReference>
<dbReference type="STRING" id="261392.SAMN02745149_00226"/>
<evidence type="ECO:0000259" key="13">
    <source>
        <dbReference type="Pfam" id="PF02885"/>
    </source>
</evidence>
<dbReference type="RefSeq" id="WP_078932141.1">
    <property type="nucleotide sequence ID" value="NZ_FUWG01000002.1"/>
</dbReference>
<comment type="pathway">
    <text evidence="1 10">Amino-acid biosynthesis; L-tryptophan biosynthesis; L-tryptophan from chorismate: step 2/5.</text>
</comment>
<comment type="cofactor">
    <cofactor evidence="10">
        <name>Mg(2+)</name>
        <dbReference type="ChEBI" id="CHEBI:18420"/>
    </cofactor>
    <text evidence="10">Binds 2 magnesium ions per monomer.</text>
</comment>
<dbReference type="GO" id="GO:0004048">
    <property type="term" value="F:anthranilate phosphoribosyltransferase activity"/>
    <property type="evidence" value="ECO:0007669"/>
    <property type="project" value="UniProtKB-UniRule"/>
</dbReference>
<dbReference type="Pfam" id="PF00117">
    <property type="entry name" value="GATase"/>
    <property type="match status" value="1"/>
</dbReference>
<dbReference type="AlphaFoldDB" id="A0A1T4JHS5"/>
<dbReference type="PRINTS" id="PR00099">
    <property type="entry name" value="CPSGATASE"/>
</dbReference>
<dbReference type="EMBL" id="FUWG01000002">
    <property type="protein sequence ID" value="SJZ29722.1"/>
    <property type="molecule type" value="Genomic_DNA"/>
</dbReference>
<keyword evidence="6" id="KW-0315">Glutamine amidotransferase</keyword>
<keyword evidence="5 10" id="KW-0822">Tryptophan biosynthesis</keyword>
<evidence type="ECO:0000256" key="2">
    <source>
        <dbReference type="ARBA" id="ARBA00022605"/>
    </source>
</evidence>
<feature type="domain" description="Glycosyl transferase family 3 N-terminal" evidence="13">
    <location>
        <begin position="198"/>
        <end position="254"/>
    </location>
</feature>
<keyword evidence="4 10" id="KW-0808">Transferase</keyword>
<dbReference type="PRINTS" id="PR00097">
    <property type="entry name" value="ANTSNTHASEII"/>
</dbReference>
<feature type="binding site" evidence="10">
    <location>
        <begin position="276"/>
        <end position="277"/>
    </location>
    <ligand>
        <name>5-phospho-alpha-D-ribose 1-diphosphate</name>
        <dbReference type="ChEBI" id="CHEBI:58017"/>
    </ligand>
</feature>
<feature type="binding site" evidence="10">
    <location>
        <position position="281"/>
    </location>
    <ligand>
        <name>5-phospho-alpha-D-ribose 1-diphosphate</name>
        <dbReference type="ChEBI" id="CHEBI:58017"/>
    </ligand>
</feature>
<feature type="binding site" evidence="10">
    <location>
        <position position="419"/>
    </location>
    <ligand>
        <name>Mg(2+)</name>
        <dbReference type="ChEBI" id="CHEBI:18420"/>
        <label>2</label>
    </ligand>
</feature>
<accession>A0A1T4JHS5</accession>
<evidence type="ECO:0000313" key="15">
    <source>
        <dbReference type="Proteomes" id="UP000190423"/>
    </source>
</evidence>
<dbReference type="HAMAP" id="MF_00211">
    <property type="entry name" value="TrpD"/>
    <property type="match status" value="1"/>
</dbReference>
<feature type="binding site" evidence="10">
    <location>
        <begin position="283"/>
        <end position="286"/>
    </location>
    <ligand>
        <name>5-phospho-alpha-D-ribose 1-diphosphate</name>
        <dbReference type="ChEBI" id="CHEBI:58017"/>
    </ligand>
</feature>
<feature type="binding site" evidence="10">
    <location>
        <begin position="301"/>
        <end position="309"/>
    </location>
    <ligand>
        <name>5-phospho-alpha-D-ribose 1-diphosphate</name>
        <dbReference type="ChEBI" id="CHEBI:58017"/>
    </ligand>
</feature>
<dbReference type="InterPro" id="IPR029062">
    <property type="entry name" value="Class_I_gatase-like"/>
</dbReference>
<protein>
    <recommendedName>
        <fullName evidence="10">Anthranilate phosphoribosyltransferase</fullName>
        <ecNumber evidence="10">2.4.2.18</ecNumber>
    </recommendedName>
</protein>
<evidence type="ECO:0000256" key="4">
    <source>
        <dbReference type="ARBA" id="ARBA00022679"/>
    </source>
</evidence>
<dbReference type="PRINTS" id="PR00096">
    <property type="entry name" value="GATASE"/>
</dbReference>
<dbReference type="InterPro" id="IPR005940">
    <property type="entry name" value="Anthranilate_Pribosyl_Tfrase"/>
</dbReference>
<feature type="binding site" evidence="10">
    <location>
        <position position="273"/>
    </location>
    <ligand>
        <name>5-phospho-alpha-D-ribose 1-diphosphate</name>
        <dbReference type="ChEBI" id="CHEBI:58017"/>
    </ligand>
</feature>
<dbReference type="EC" id="2.4.2.18" evidence="10"/>
<dbReference type="InterPro" id="IPR000312">
    <property type="entry name" value="Glycosyl_Trfase_fam3"/>
</dbReference>
<feature type="binding site" evidence="10">
    <location>
        <position position="285"/>
    </location>
    <ligand>
        <name>Mg(2+)</name>
        <dbReference type="ChEBI" id="CHEBI:18420"/>
        <label>1</label>
    </ligand>
</feature>
<evidence type="ECO:0000256" key="7">
    <source>
        <dbReference type="ARBA" id="ARBA00023141"/>
    </source>
</evidence>
<evidence type="ECO:0000256" key="9">
    <source>
        <dbReference type="ARBA" id="ARBA00061188"/>
    </source>
</evidence>
<dbReference type="Gene3D" id="3.40.1030.10">
    <property type="entry name" value="Nucleoside phosphorylase/phosphoribosyltransferase catalytic domain"/>
    <property type="match status" value="1"/>
</dbReference>
<feature type="binding site" evidence="10">
    <location>
        <position position="304"/>
    </location>
    <ligand>
        <name>anthranilate</name>
        <dbReference type="ChEBI" id="CHEBI:16567"/>
        <label>1</label>
    </ligand>
</feature>
<dbReference type="Pfam" id="PF00591">
    <property type="entry name" value="Glycos_transf_3"/>
    <property type="match status" value="1"/>
</dbReference>
<dbReference type="Gene3D" id="3.40.50.880">
    <property type="match status" value="1"/>
</dbReference>
<feature type="binding site" evidence="10">
    <location>
        <position position="273"/>
    </location>
    <ligand>
        <name>anthranilate</name>
        <dbReference type="ChEBI" id="CHEBI:16567"/>
        <label>1</label>
    </ligand>
</feature>
<keyword evidence="2 10" id="KW-0028">Amino-acid biosynthesis</keyword>
<dbReference type="GO" id="GO:0000287">
    <property type="term" value="F:magnesium ion binding"/>
    <property type="evidence" value="ECO:0007669"/>
    <property type="project" value="UniProtKB-UniRule"/>
</dbReference>
<dbReference type="NCBIfam" id="TIGR00566">
    <property type="entry name" value="trpG_papA"/>
    <property type="match status" value="1"/>
</dbReference>
<evidence type="ECO:0000259" key="11">
    <source>
        <dbReference type="Pfam" id="PF00117"/>
    </source>
</evidence>
<dbReference type="SUPFAM" id="SSF52317">
    <property type="entry name" value="Class I glutamine amidotransferase-like"/>
    <property type="match status" value="1"/>
</dbReference>
<dbReference type="GeneID" id="78315549"/>
<dbReference type="UniPathway" id="UPA00035">
    <property type="reaction ID" value="UER00041"/>
</dbReference>
<comment type="function">
    <text evidence="10">Catalyzes the transfer of the phosphoribosyl group of 5-phosphorylribose-1-pyrophosphate (PRPP) to anthranilate to yield N-(5'-phosphoribosyl)-anthranilate (PRA).</text>
</comment>
<evidence type="ECO:0000313" key="14">
    <source>
        <dbReference type="EMBL" id="SJZ29722.1"/>
    </source>
</evidence>
<sequence>MILVIDNYDSFTYNIVQALQRLGNEEVQTIRSKEITVSEIEAMNPSHIVIGPGPGTPSDAGVSVEAIKYFAGKIPILGICLGHQAIGQAFGAKIVQAKRICHGVVEEMELDGRGLFRIIGKRSSFTRYHSLVIDEATISEDFEVTARAKDGDIMGVRHKTMFIEGVQFHPESIASQQGDDIFRAFLNYRRDSFAAAAYLNQLIDRKDLTQEQAALFMENLTDGILDERVTAAVLTAIAAKGPSASELAGCASVLCRKKTPLNVDGAKLAEIVGTGGDGKGSFNISSLAAIIAASCGQPMAKHGNRAVSSKSGAADFYECIGIKIDNPPEKTAELIKKTGFGFLMATIYHSAMRFAAPVRKALGIKTIMNVLGPLSNPAGAAYQVLGVYSKNLLVPVARAAKSLGAKRVLVITSEDGFDEISPCVPTYAYQINEDGKEYSYTINPAKYGITGVDVDELAGGTGKENAELGLEVLNGRGRKAIVEAVCLNAGAVLYISGKARNIQAGYELAKKSIADGTALRKLEEVKRVSNSL</sequence>
<feature type="binding site" evidence="10">
    <location>
        <position position="313"/>
    </location>
    <ligand>
        <name>5-phospho-alpha-D-ribose 1-diphosphate</name>
        <dbReference type="ChEBI" id="CHEBI:58017"/>
    </ligand>
</feature>
<dbReference type="GO" id="GO:0000162">
    <property type="term" value="P:L-tryptophan biosynthetic process"/>
    <property type="evidence" value="ECO:0007669"/>
    <property type="project" value="UniProtKB-UniRule"/>
</dbReference>
<feature type="domain" description="Glycosyl transferase family 3" evidence="12">
    <location>
        <begin position="267"/>
        <end position="519"/>
    </location>
</feature>
<feature type="binding site" evidence="10">
    <location>
        <position position="419"/>
    </location>
    <ligand>
        <name>Mg(2+)</name>
        <dbReference type="ChEBI" id="CHEBI:18420"/>
        <label>1</label>
    </ligand>
</feature>
<keyword evidence="7 10" id="KW-0057">Aromatic amino acid biosynthesis</keyword>
<reference evidence="14 15" key="1">
    <citation type="submission" date="2017-02" db="EMBL/GenBank/DDBJ databases">
        <authorList>
            <person name="Peterson S.W."/>
        </authorList>
    </citation>
    <scope>NUCLEOTIDE SEQUENCE [LARGE SCALE GENOMIC DNA]</scope>
    <source>
        <strain evidence="14 15">ATCC BAA-908</strain>
    </source>
</reference>
<comment type="subunit">
    <text evidence="10">Homodimer.</text>
</comment>
<comment type="similarity">
    <text evidence="10">Belongs to the anthranilate phosphoribosyltransferase family.</text>
</comment>